<dbReference type="Proteomes" id="UP000032025">
    <property type="component" value="Unassembled WGS sequence"/>
</dbReference>
<keyword evidence="2" id="KW-1185">Reference proteome</keyword>
<name>A0A0C9NG65_SPHPI</name>
<proteinExistence type="predicted"/>
<organism evidence="1 2">
    <name type="scientific">Sphingomonas paucimobilis NBRC 13935</name>
    <dbReference type="NCBI Taxonomy" id="1219050"/>
    <lineage>
        <taxon>Bacteria</taxon>
        <taxon>Pseudomonadati</taxon>
        <taxon>Pseudomonadota</taxon>
        <taxon>Alphaproteobacteria</taxon>
        <taxon>Sphingomonadales</taxon>
        <taxon>Sphingomonadaceae</taxon>
        <taxon>Sphingomonas</taxon>
    </lineage>
</organism>
<evidence type="ECO:0000313" key="2">
    <source>
        <dbReference type="Proteomes" id="UP000032025"/>
    </source>
</evidence>
<evidence type="ECO:0000313" key="1">
    <source>
        <dbReference type="EMBL" id="GAN13703.1"/>
    </source>
</evidence>
<accession>A0A0C9NG65</accession>
<reference evidence="1 2" key="1">
    <citation type="submission" date="2014-08" db="EMBL/GenBank/DDBJ databases">
        <title>Whole genome shotgun sequence of Sphingomonas paucimobilis NBRC 13935.</title>
        <authorList>
            <person name="Hosoyama A."/>
            <person name="Hashimoto M."/>
            <person name="Hosoyama Y."/>
            <person name="Noguchi M."/>
            <person name="Uohara A."/>
            <person name="Ohji S."/>
            <person name="Katano-Makiyama Y."/>
            <person name="Ichikawa N."/>
            <person name="Kimura A."/>
            <person name="Yamazoe A."/>
            <person name="Fujita N."/>
        </authorList>
    </citation>
    <scope>NUCLEOTIDE SEQUENCE [LARGE SCALE GENOMIC DNA]</scope>
    <source>
        <strain evidence="1 2">NBRC 13935</strain>
    </source>
</reference>
<protein>
    <submittedName>
        <fullName evidence="1">DNA, contig: SP623</fullName>
    </submittedName>
</protein>
<dbReference type="EMBL" id="BBJS01000023">
    <property type="protein sequence ID" value="GAN13703.1"/>
    <property type="molecule type" value="Genomic_DNA"/>
</dbReference>
<sequence>MPAAQGPGLIHAYFQPLPDEDFLQADADFDADGTLSVTFRVENPAMDPALAAKLQFQLERLKLNARYRAQVNKYLLNKYLSEQRTAMLMLHVAGEAVFSEYLHRSSAALVASYGRNDWRVALLRTLAADRAFCSAPERYLGPPPVA</sequence>
<gene>
    <name evidence="1" type="ORF">SP6_23_01040</name>
</gene>
<dbReference type="RefSeq" id="WP_037569638.1">
    <property type="nucleotide sequence ID" value="NZ_BBJS01000023.1"/>
</dbReference>
<dbReference type="AlphaFoldDB" id="A0A0C9NG65"/>
<dbReference type="GeneID" id="78527360"/>
<comment type="caution">
    <text evidence="1">The sequence shown here is derived from an EMBL/GenBank/DDBJ whole genome shotgun (WGS) entry which is preliminary data.</text>
</comment>